<dbReference type="PIRSF" id="PIRSF015557">
    <property type="entry name" value="UCP015557"/>
    <property type="match status" value="1"/>
</dbReference>
<evidence type="ECO:0000313" key="8">
    <source>
        <dbReference type="EMBL" id="SEQ37772.1"/>
    </source>
</evidence>
<evidence type="ECO:0000313" key="9">
    <source>
        <dbReference type="Proteomes" id="UP000199221"/>
    </source>
</evidence>
<dbReference type="Proteomes" id="UP000199221">
    <property type="component" value="Unassembled WGS sequence"/>
</dbReference>
<keyword evidence="1" id="KW-0328">Glycosyltransferase</keyword>
<comment type="function">
    <text evidence="3">Protein-arginine rhamnosyltransferase that catalyzes the transfer of a single rhamnose to elongation factor P (EF-P) on 'Lys-32', a modification required for EF-P-dependent rescue of polyproline stalled ribosomes.</text>
</comment>
<comment type="catalytic activity">
    <reaction evidence="7">
        <text>dTDP-beta-L-rhamnose + L-arginyl-[protein] = N(omega)-(alpha-L-rhamnosyl)-L-arginyl-[protein] + dTDP + H(+)</text>
        <dbReference type="Rhea" id="RHEA:66692"/>
        <dbReference type="Rhea" id="RHEA-COMP:10532"/>
        <dbReference type="Rhea" id="RHEA-COMP:17096"/>
        <dbReference type="ChEBI" id="CHEBI:15378"/>
        <dbReference type="ChEBI" id="CHEBI:29965"/>
        <dbReference type="ChEBI" id="CHEBI:57510"/>
        <dbReference type="ChEBI" id="CHEBI:58369"/>
        <dbReference type="ChEBI" id="CHEBI:167445"/>
    </reaction>
    <physiologicalReaction direction="left-to-right" evidence="7">
        <dbReference type="Rhea" id="RHEA:66693"/>
    </physiologicalReaction>
</comment>
<evidence type="ECO:0000256" key="4">
    <source>
        <dbReference type="ARBA" id="ARBA00024346"/>
    </source>
</evidence>
<dbReference type="GO" id="GO:0106361">
    <property type="term" value="F:protein-arginine rhamnosyltransferase activity"/>
    <property type="evidence" value="ECO:0007669"/>
    <property type="project" value="InterPro"/>
</dbReference>
<name>A0A1H9FIN8_9PSED</name>
<organism evidence="8 9">
    <name type="scientific">Pseudomonas soli</name>
    <dbReference type="NCBI Taxonomy" id="1306993"/>
    <lineage>
        <taxon>Bacteria</taxon>
        <taxon>Pseudomonadati</taxon>
        <taxon>Pseudomonadota</taxon>
        <taxon>Gammaproteobacteria</taxon>
        <taxon>Pseudomonadales</taxon>
        <taxon>Pseudomonadaceae</taxon>
        <taxon>Pseudomonas</taxon>
    </lineage>
</organism>
<reference evidence="8 9" key="1">
    <citation type="submission" date="2016-10" db="EMBL/GenBank/DDBJ databases">
        <authorList>
            <person name="de Groot N.N."/>
        </authorList>
    </citation>
    <scope>NUCLEOTIDE SEQUENCE [LARGE SCALE GENOMIC DNA]</scope>
    <source>
        <strain evidence="8 9">LMG 27941</strain>
    </source>
</reference>
<dbReference type="EMBL" id="FOEQ01000002">
    <property type="protein sequence ID" value="SEQ37772.1"/>
    <property type="molecule type" value="Genomic_DNA"/>
</dbReference>
<protein>
    <recommendedName>
        <fullName evidence="5">Protein-arginine rhamnosyltransferase</fullName>
    </recommendedName>
    <alternativeName>
        <fullName evidence="6">EF-P arginine rhamnosyltransferase</fullName>
    </alternativeName>
</protein>
<keyword evidence="2" id="KW-0808">Transferase</keyword>
<evidence type="ECO:0000256" key="2">
    <source>
        <dbReference type="ARBA" id="ARBA00022679"/>
    </source>
</evidence>
<evidence type="ECO:0000256" key="1">
    <source>
        <dbReference type="ARBA" id="ARBA00022676"/>
    </source>
</evidence>
<comment type="similarity">
    <text evidence="4">Belongs to the glycosyltransferase 104 family.</text>
</comment>
<dbReference type="RefSeq" id="WP_094010668.1">
    <property type="nucleotide sequence ID" value="NZ_FOEQ01000002.1"/>
</dbReference>
<evidence type="ECO:0000256" key="3">
    <source>
        <dbReference type="ARBA" id="ARBA00024303"/>
    </source>
</evidence>
<dbReference type="NCBIfam" id="TIGR03837">
    <property type="entry name" value="efp_Arg_rhamno"/>
    <property type="match status" value="1"/>
</dbReference>
<gene>
    <name evidence="8" type="ORF">SAMN05216230_102566</name>
</gene>
<evidence type="ECO:0000256" key="7">
    <source>
        <dbReference type="ARBA" id="ARBA00048472"/>
    </source>
</evidence>
<proteinExistence type="inferred from homology"/>
<dbReference type="InterPro" id="IPR016633">
    <property type="entry name" value="EarP"/>
</dbReference>
<accession>A0A1H9FIN8</accession>
<evidence type="ECO:0000256" key="6">
    <source>
        <dbReference type="ARBA" id="ARBA00030025"/>
    </source>
</evidence>
<sequence length="377" mass="42585">MKITWDIFCTVVDNYGDIGVTWRLARQLASEHDLAVRLWVDDLQAFVPLCPEADSQAEQQWRQGVEVRHWPATWQGAEPAQVVVGAFACQLPQAYVEAMGEQAKPPLWLNLDYLSAEDWVDGCHGLPSPQANGLRKFFFFPGFTEKTGGLLREAALLPRCQAFRQAPNERARFLAGLGVHPEAGARLISLFAYENPQLGNWLDLLAEGAHPSHLLVPQGRILGDLGHWLGEADLAVGALHRRGALTVQVLPFVSQDDYDRLLWSCDFNAVRGEDSFVRAQWAGVPMLWHIYIQEENAHWEKLEAFLALYCHGLSAAAGQALGELWRAWNMDRPMGQAWQALQPHWQEVREHARQWQATQAARPDLATRLVQFYRNSL</sequence>
<dbReference type="Pfam" id="PF10093">
    <property type="entry name" value="EarP"/>
    <property type="match status" value="1"/>
</dbReference>
<evidence type="ECO:0000256" key="5">
    <source>
        <dbReference type="ARBA" id="ARBA00024416"/>
    </source>
</evidence>
<dbReference type="AlphaFoldDB" id="A0A1H9FIN8"/>